<name>A0A1V9YZE3_ACHHY</name>
<keyword evidence="3" id="KW-0808">Transferase</keyword>
<proteinExistence type="inferred from homology"/>
<dbReference type="SUPFAM" id="SSF69593">
    <property type="entry name" value="Glycerol-3-phosphate (1)-acyltransferase"/>
    <property type="match status" value="1"/>
</dbReference>
<dbReference type="InterPro" id="IPR036291">
    <property type="entry name" value="NAD(P)-bd_dom_sf"/>
</dbReference>
<feature type="domain" description="Phospholipid/glycerol acyltransferase" evidence="6">
    <location>
        <begin position="639"/>
        <end position="767"/>
    </location>
</feature>
<dbReference type="CDD" id="cd05236">
    <property type="entry name" value="FAR-N_SDR_e"/>
    <property type="match status" value="1"/>
</dbReference>
<dbReference type="GO" id="GO:0004366">
    <property type="term" value="F:glycerol-3-phosphate O-acyltransferase activity"/>
    <property type="evidence" value="ECO:0007669"/>
    <property type="project" value="TreeGrafter"/>
</dbReference>
<evidence type="ECO:0000256" key="4">
    <source>
        <dbReference type="ARBA" id="ARBA00023136"/>
    </source>
</evidence>
<organism evidence="7 8">
    <name type="scientific">Achlya hypogyna</name>
    <name type="common">Oomycete</name>
    <name type="synonym">Protoachlya hypogyna</name>
    <dbReference type="NCBI Taxonomy" id="1202772"/>
    <lineage>
        <taxon>Eukaryota</taxon>
        <taxon>Sar</taxon>
        <taxon>Stramenopiles</taxon>
        <taxon>Oomycota</taxon>
        <taxon>Saprolegniomycetes</taxon>
        <taxon>Saprolegniales</taxon>
        <taxon>Achlyaceae</taxon>
        <taxon>Achlya</taxon>
    </lineage>
</organism>
<dbReference type="Pfam" id="PF19277">
    <property type="entry name" value="GPAT_C"/>
    <property type="match status" value="1"/>
</dbReference>
<comment type="caution">
    <text evidence="7">The sequence shown here is derived from an EMBL/GenBank/DDBJ whole genome shotgun (WGS) entry which is preliminary data.</text>
</comment>
<dbReference type="GO" id="GO:0008654">
    <property type="term" value="P:phospholipid biosynthetic process"/>
    <property type="evidence" value="ECO:0007669"/>
    <property type="project" value="TreeGrafter"/>
</dbReference>
<dbReference type="PANTHER" id="PTHR12563:SF17">
    <property type="entry name" value="DIHYDROXYACETONE PHOSPHATE ACYLTRANSFERASE"/>
    <property type="match status" value="1"/>
</dbReference>
<sequence length="1179" mass="131223">MEGFYAGKGLFLTGGTGFIGKVVIEKLLRCTPDIDKVYVLVRPKKGRSAADRLESDVISSEVFNRLRAERPDFEAFARSKLYAVAGDINSPSLGMSPEDTAMLIEKVNIVVHSAASVSFNEPLDVAVDMNCLGAMYMLDFGKRMKNVVSYVHVSTAYVNSNQRNCTLEEKLYPLDFDPEAAIAAVTSAASPTEVEKLHLNLIGTYPNTYTLTKSMAEHMIVKHREHLPVVIFRPTIVGAAWKEPVPGWVDQIAAAGAIFLAAGMGILTILPGNPRSVADIVPVDFVVNGILVSAFNKAQQPSWAPPLVVHSGTSDPRGNQLRWRVPIGTLSEYFGQNPPEKGLFPAKFAMHPSHQLFQLHWFFKYTLPSSVYSTVANATGNPHHMKQATRLWTLTWRARQLVELFKPFTENQWVFSADATRRFAALPDFDIDRWYLDAKEIVWERYLLNYAVGLKKFILHEDIVDVDIEGTQHTEMALNTDRILEWDPDHHAISFPGLLPDVSWAFTSSRKPGYTKAGVWGRFMGLTGWREGMNHEASHVPRVPADSLATIRNLVLEAPAVREAVRAKVAANPKLQRRDVEVEALGILNRMASNIDYSAARKAGWLLRKVWRHMYDKIVVDEGGLEAIRNLVKRREGPLVLVPTHRSYMDFLMMTYLFFAYNIPIPYVLAGEDFLNMGAISDLLRSGGAFFIRRSFKDDPLYSAIFTEYTQYLLGKGHTVEFFLEGTRSRSGKQLRPQFGMLSTIVKSFEAGRVQNIHIVPVTIDYDKPVELSVHQKEMLGEGKIKESLGALLKSAHVLRKDFGSISVQFAPAIHVKDFVAAHAAAAPVDPVTKEPISLVTDLAYTITDALVQKATCTPTHLVATVLLLFRNGVSKEQLVAQTDWLRAQVVQRGGRVLSCQGRSPTAIVDRALALLDEFVLWRRKDLVEPAITNRDQYQNMIGLGYYRNKILHWFHQEAVLVGACLSLSATGEGVSKATLLDAALFLHEMLSIEFVSKYYADARSVLVAQLAAMEQRGVFASTAETVTLTPTSQAVQTLLCAAIWPFVDSYWVALTSLLALKAGQSMTPGDLIRRMQWLAETMYHERIIAHYESCSLETLQNALAILERWQVVRMVTEPAKARGAKPRTLVLLTGRFQDGVELDALAQRIAAFRKVPLGGPKAMAVADLLAQIPGLAKL</sequence>
<evidence type="ECO:0000256" key="2">
    <source>
        <dbReference type="ARBA" id="ARBA00007937"/>
    </source>
</evidence>
<dbReference type="GO" id="GO:0006072">
    <property type="term" value="P:glycerol-3-phosphate metabolic process"/>
    <property type="evidence" value="ECO:0007669"/>
    <property type="project" value="TreeGrafter"/>
</dbReference>
<keyword evidence="8" id="KW-1185">Reference proteome</keyword>
<dbReference type="PANTHER" id="PTHR12563">
    <property type="entry name" value="GLYCEROL-3-PHOSPHATE ACYLTRANSFERASE"/>
    <property type="match status" value="1"/>
</dbReference>
<evidence type="ECO:0000313" key="8">
    <source>
        <dbReference type="Proteomes" id="UP000243579"/>
    </source>
</evidence>
<dbReference type="SMART" id="SM00563">
    <property type="entry name" value="PlsC"/>
    <property type="match status" value="1"/>
</dbReference>
<gene>
    <name evidence="7" type="ORF">ACHHYP_04933</name>
</gene>
<dbReference type="GO" id="GO:0006631">
    <property type="term" value="P:fatty acid metabolic process"/>
    <property type="evidence" value="ECO:0007669"/>
    <property type="project" value="TreeGrafter"/>
</dbReference>
<dbReference type="GO" id="GO:0012505">
    <property type="term" value="C:endomembrane system"/>
    <property type="evidence" value="ECO:0007669"/>
    <property type="project" value="UniProtKB-SubCell"/>
</dbReference>
<keyword evidence="4" id="KW-0472">Membrane</keyword>
<reference evidence="7 8" key="1">
    <citation type="journal article" date="2014" name="Genome Biol. Evol.">
        <title>The secreted proteins of Achlya hypogyna and Thraustotheca clavata identify the ancestral oomycete secretome and reveal gene acquisitions by horizontal gene transfer.</title>
        <authorList>
            <person name="Misner I."/>
            <person name="Blouin N."/>
            <person name="Leonard G."/>
            <person name="Richards T.A."/>
            <person name="Lane C.E."/>
        </authorList>
    </citation>
    <scope>NUCLEOTIDE SEQUENCE [LARGE SCALE GENOMIC DNA]</scope>
    <source>
        <strain evidence="7 8">ATCC 48635</strain>
    </source>
</reference>
<evidence type="ECO:0000313" key="7">
    <source>
        <dbReference type="EMBL" id="OQR91174.1"/>
    </source>
</evidence>
<dbReference type="EMBL" id="JNBR01000552">
    <property type="protein sequence ID" value="OQR91174.1"/>
    <property type="molecule type" value="Genomic_DNA"/>
</dbReference>
<dbReference type="Gene3D" id="3.40.50.720">
    <property type="entry name" value="NAD(P)-binding Rossmann-like Domain"/>
    <property type="match status" value="1"/>
</dbReference>
<evidence type="ECO:0000256" key="5">
    <source>
        <dbReference type="ARBA" id="ARBA00023315"/>
    </source>
</evidence>
<dbReference type="STRING" id="1202772.A0A1V9YZE3"/>
<dbReference type="Pfam" id="PF03015">
    <property type="entry name" value="Sterile"/>
    <property type="match status" value="1"/>
</dbReference>
<evidence type="ECO:0000256" key="3">
    <source>
        <dbReference type="ARBA" id="ARBA00022679"/>
    </source>
</evidence>
<dbReference type="InterPro" id="IPR041728">
    <property type="entry name" value="GPAT/DHAPAT_LPLAT"/>
</dbReference>
<dbReference type="GO" id="GO:0031966">
    <property type="term" value="C:mitochondrial membrane"/>
    <property type="evidence" value="ECO:0007669"/>
    <property type="project" value="TreeGrafter"/>
</dbReference>
<protein>
    <submittedName>
        <fullName evidence="7">Fatty acyl-CoA reductase</fullName>
    </submittedName>
</protein>
<dbReference type="SUPFAM" id="SSF51735">
    <property type="entry name" value="NAD(P)-binding Rossmann-fold domains"/>
    <property type="match status" value="1"/>
</dbReference>
<dbReference type="CDD" id="cd07993">
    <property type="entry name" value="LPLAT_DHAPAT-like"/>
    <property type="match status" value="1"/>
</dbReference>
<dbReference type="InterPro" id="IPR022284">
    <property type="entry name" value="GPAT/DHAPAT"/>
</dbReference>
<dbReference type="CDD" id="cd09071">
    <property type="entry name" value="FAR_C"/>
    <property type="match status" value="1"/>
</dbReference>
<dbReference type="Pfam" id="PF07993">
    <property type="entry name" value="NAD_binding_4"/>
    <property type="match status" value="1"/>
</dbReference>
<dbReference type="InterPro" id="IPR013120">
    <property type="entry name" value="FAR_NAD-bd"/>
</dbReference>
<comment type="similarity">
    <text evidence="2">Belongs to the GPAT/DAPAT family.</text>
</comment>
<comment type="subcellular location">
    <subcellularLocation>
        <location evidence="1">Endomembrane system</location>
        <topology evidence="1">Peripheral membrane protein</topology>
    </subcellularLocation>
</comment>
<dbReference type="Proteomes" id="UP000243579">
    <property type="component" value="Unassembled WGS sequence"/>
</dbReference>
<evidence type="ECO:0000256" key="1">
    <source>
        <dbReference type="ARBA" id="ARBA00004184"/>
    </source>
</evidence>
<dbReference type="InterPro" id="IPR045520">
    <property type="entry name" value="GPAT/DHAPAT_C"/>
</dbReference>
<dbReference type="Pfam" id="PF01553">
    <property type="entry name" value="Acyltransferase"/>
    <property type="match status" value="1"/>
</dbReference>
<dbReference type="InterPro" id="IPR002123">
    <property type="entry name" value="Plipid/glycerol_acylTrfase"/>
</dbReference>
<dbReference type="GO" id="GO:0019432">
    <property type="term" value="P:triglyceride biosynthetic process"/>
    <property type="evidence" value="ECO:0007669"/>
    <property type="project" value="TreeGrafter"/>
</dbReference>
<accession>A0A1V9YZE3</accession>
<evidence type="ECO:0000259" key="6">
    <source>
        <dbReference type="SMART" id="SM00563"/>
    </source>
</evidence>
<keyword evidence="5" id="KW-0012">Acyltransferase</keyword>
<dbReference type="OrthoDB" id="429813at2759"/>
<dbReference type="AlphaFoldDB" id="A0A1V9YZE3"/>
<dbReference type="InterPro" id="IPR033640">
    <property type="entry name" value="FAR_C"/>
</dbReference>